<comment type="similarity">
    <text evidence="5">Belongs to the protein kinase superfamily. Ser/Thr protein kinase family. GCN2 subfamily.</text>
</comment>
<name>A0A3N4I0N1_ASCIM</name>
<feature type="region of interest" description="Disordered" evidence="6">
    <location>
        <begin position="227"/>
        <end position="246"/>
    </location>
</feature>
<feature type="region of interest" description="Disordered" evidence="6">
    <location>
        <begin position="171"/>
        <end position="191"/>
    </location>
</feature>
<feature type="region of interest" description="Disordered" evidence="6">
    <location>
        <begin position="903"/>
        <end position="925"/>
    </location>
</feature>
<feature type="region of interest" description="Disordered" evidence="6">
    <location>
        <begin position="378"/>
        <end position="508"/>
    </location>
</feature>
<feature type="domain" description="Protein kinase" evidence="7">
    <location>
        <begin position="515"/>
        <end position="882"/>
    </location>
</feature>
<feature type="compositionally biased region" description="Polar residues" evidence="6">
    <location>
        <begin position="436"/>
        <end position="448"/>
    </location>
</feature>
<gene>
    <name evidence="8" type="ORF">BJ508DRAFT_308152</name>
</gene>
<feature type="region of interest" description="Disordered" evidence="6">
    <location>
        <begin position="68"/>
        <end position="117"/>
    </location>
</feature>
<dbReference type="InterPro" id="IPR008271">
    <property type="entry name" value="Ser/Thr_kinase_AS"/>
</dbReference>
<dbReference type="PROSITE" id="PS50011">
    <property type="entry name" value="PROTEIN_KINASE_DOM"/>
    <property type="match status" value="1"/>
</dbReference>
<dbReference type="GO" id="GO:0005524">
    <property type="term" value="F:ATP binding"/>
    <property type="evidence" value="ECO:0007669"/>
    <property type="project" value="UniProtKB-KW"/>
</dbReference>
<feature type="region of interest" description="Disordered" evidence="6">
    <location>
        <begin position="1"/>
        <end position="48"/>
    </location>
</feature>
<feature type="compositionally biased region" description="Polar residues" evidence="6">
    <location>
        <begin position="456"/>
        <end position="473"/>
    </location>
</feature>
<dbReference type="STRING" id="1160509.A0A3N4I0N1"/>
<evidence type="ECO:0000256" key="1">
    <source>
        <dbReference type="ARBA" id="ARBA00022679"/>
    </source>
</evidence>
<dbReference type="Gene3D" id="3.30.200.20">
    <property type="entry name" value="Phosphorylase Kinase, domain 1"/>
    <property type="match status" value="1"/>
</dbReference>
<evidence type="ECO:0000256" key="3">
    <source>
        <dbReference type="ARBA" id="ARBA00022777"/>
    </source>
</evidence>
<dbReference type="OrthoDB" id="5337378at2759"/>
<dbReference type="EMBL" id="ML119696">
    <property type="protein sequence ID" value="RPA79672.1"/>
    <property type="molecule type" value="Genomic_DNA"/>
</dbReference>
<keyword evidence="1" id="KW-0808">Transferase</keyword>
<dbReference type="SMART" id="SM00220">
    <property type="entry name" value="S_TKc"/>
    <property type="match status" value="1"/>
</dbReference>
<dbReference type="InterPro" id="IPR000719">
    <property type="entry name" value="Prot_kinase_dom"/>
</dbReference>
<dbReference type="GO" id="GO:0110031">
    <property type="term" value="P:negative regulation of G2/MI transition of meiotic cell cycle"/>
    <property type="evidence" value="ECO:0007669"/>
    <property type="project" value="TreeGrafter"/>
</dbReference>
<feature type="region of interest" description="Disordered" evidence="6">
    <location>
        <begin position="331"/>
        <end position="363"/>
    </location>
</feature>
<dbReference type="InterPro" id="IPR050339">
    <property type="entry name" value="CC_SR_Kinase"/>
</dbReference>
<feature type="compositionally biased region" description="Polar residues" evidence="6">
    <location>
        <begin position="1"/>
        <end position="18"/>
    </location>
</feature>
<dbReference type="PANTHER" id="PTHR11042:SF196">
    <property type="entry name" value="MITOSIS INHIBITOR PROTEIN KINASE SWE1"/>
    <property type="match status" value="1"/>
</dbReference>
<dbReference type="PANTHER" id="PTHR11042">
    <property type="entry name" value="EUKARYOTIC TRANSLATION INITIATION FACTOR 2-ALPHA KINASE EIF2-ALPHA KINASE -RELATED"/>
    <property type="match status" value="1"/>
</dbReference>
<evidence type="ECO:0000256" key="6">
    <source>
        <dbReference type="SAM" id="MobiDB-lite"/>
    </source>
</evidence>
<proteinExistence type="inferred from homology"/>
<dbReference type="Proteomes" id="UP000275078">
    <property type="component" value="Unassembled WGS sequence"/>
</dbReference>
<dbReference type="GO" id="GO:0004713">
    <property type="term" value="F:protein tyrosine kinase activity"/>
    <property type="evidence" value="ECO:0007669"/>
    <property type="project" value="TreeGrafter"/>
</dbReference>
<dbReference type="SUPFAM" id="SSF56112">
    <property type="entry name" value="Protein kinase-like (PK-like)"/>
    <property type="match status" value="1"/>
</dbReference>
<feature type="compositionally biased region" description="Polar residues" evidence="6">
    <location>
        <begin position="331"/>
        <end position="350"/>
    </location>
</feature>
<keyword evidence="3 8" id="KW-0418">Kinase</keyword>
<accession>A0A3N4I0N1</accession>
<evidence type="ECO:0000256" key="4">
    <source>
        <dbReference type="ARBA" id="ARBA00022840"/>
    </source>
</evidence>
<keyword evidence="2" id="KW-0547">Nucleotide-binding</keyword>
<dbReference type="InterPro" id="IPR011009">
    <property type="entry name" value="Kinase-like_dom_sf"/>
</dbReference>
<dbReference type="GO" id="GO:0005737">
    <property type="term" value="C:cytoplasm"/>
    <property type="evidence" value="ECO:0007669"/>
    <property type="project" value="TreeGrafter"/>
</dbReference>
<reference evidence="8 9" key="1">
    <citation type="journal article" date="2018" name="Nat. Ecol. Evol.">
        <title>Pezizomycetes genomes reveal the molecular basis of ectomycorrhizal truffle lifestyle.</title>
        <authorList>
            <person name="Murat C."/>
            <person name="Payen T."/>
            <person name="Noel B."/>
            <person name="Kuo A."/>
            <person name="Morin E."/>
            <person name="Chen J."/>
            <person name="Kohler A."/>
            <person name="Krizsan K."/>
            <person name="Balestrini R."/>
            <person name="Da Silva C."/>
            <person name="Montanini B."/>
            <person name="Hainaut M."/>
            <person name="Levati E."/>
            <person name="Barry K.W."/>
            <person name="Belfiori B."/>
            <person name="Cichocki N."/>
            <person name="Clum A."/>
            <person name="Dockter R.B."/>
            <person name="Fauchery L."/>
            <person name="Guy J."/>
            <person name="Iotti M."/>
            <person name="Le Tacon F."/>
            <person name="Lindquist E.A."/>
            <person name="Lipzen A."/>
            <person name="Malagnac F."/>
            <person name="Mello A."/>
            <person name="Molinier V."/>
            <person name="Miyauchi S."/>
            <person name="Poulain J."/>
            <person name="Riccioni C."/>
            <person name="Rubini A."/>
            <person name="Sitrit Y."/>
            <person name="Splivallo R."/>
            <person name="Traeger S."/>
            <person name="Wang M."/>
            <person name="Zifcakova L."/>
            <person name="Wipf D."/>
            <person name="Zambonelli A."/>
            <person name="Paolocci F."/>
            <person name="Nowrousian M."/>
            <person name="Ottonello S."/>
            <person name="Baldrian P."/>
            <person name="Spatafora J.W."/>
            <person name="Henrissat B."/>
            <person name="Nagy L.G."/>
            <person name="Aury J.M."/>
            <person name="Wincker P."/>
            <person name="Grigoriev I.V."/>
            <person name="Bonfante P."/>
            <person name="Martin F.M."/>
        </authorList>
    </citation>
    <scope>NUCLEOTIDE SEQUENCE [LARGE SCALE GENOMIC DNA]</scope>
    <source>
        <strain evidence="8 9">RN42</strain>
    </source>
</reference>
<evidence type="ECO:0000313" key="9">
    <source>
        <dbReference type="Proteomes" id="UP000275078"/>
    </source>
</evidence>
<evidence type="ECO:0000313" key="8">
    <source>
        <dbReference type="EMBL" id="RPA79672.1"/>
    </source>
</evidence>
<dbReference type="Gene3D" id="1.10.510.10">
    <property type="entry name" value="Transferase(Phosphotransferase) domain 1"/>
    <property type="match status" value="1"/>
</dbReference>
<dbReference type="PROSITE" id="PS00108">
    <property type="entry name" value="PROTEIN_KINASE_ST"/>
    <property type="match status" value="1"/>
</dbReference>
<evidence type="ECO:0000259" key="7">
    <source>
        <dbReference type="PROSITE" id="PS50011"/>
    </source>
</evidence>
<evidence type="ECO:0000256" key="2">
    <source>
        <dbReference type="ARBA" id="ARBA00022741"/>
    </source>
</evidence>
<evidence type="ECO:0000256" key="5">
    <source>
        <dbReference type="ARBA" id="ARBA00037982"/>
    </source>
</evidence>
<dbReference type="GO" id="GO:0005634">
    <property type="term" value="C:nucleus"/>
    <property type="evidence" value="ECO:0007669"/>
    <property type="project" value="TreeGrafter"/>
</dbReference>
<sequence length="931" mass="101664">MAASNSPHRRNIFSTPTPHNRHSKSPPATTRPAPYTIKPRSTFGKFTPLRKSHTTIPQTTNVLGLSHRNELNRRKSGLSRPATFSPDPFDSENVPTAEKEDVEMDMGNGEKDSSNETDDFLTFDGNHAGSPVSKRRTTGLFATPAPPIFETPRHDPPQLNTTTPFGTPAFGKNAPVSDKLFPDTPSRSSGLKRYVKQGETERPNFARSRPAARLSEFATPLHPASATRKIPTATGDFPTSKEPGTPFALNRNSASAYGKPSEQRVMFTEGRPVFSKSLNALSGRHSLGGPTLGANESNNWVTPQNYKFARPNQAAFHSTGFVPKRGRNLTSESLASHQPETPCKKTSSFTARPKGLKSPSGASVLSFNRSLQRIDSFCSMTGDDNEEDSPTALPGDFDMPPTPTKRGGLFGSLTKRSRGDSNGSPLGNRLSLAATIPQTPTHSDSPSESAAPATGRRSSFFANSPVKQSTPTNEFFDFLKPGKTPFRPRSSSITDLEASPSIPRRNSTGSLTQRFAQVKPVGTGEFSEVFMVTEGSPKQKAPGTTLDDVPSTPAVVGASFSTPPQRGNRIQTPTSGRTFAVKKFKQQYHGIRDRERKMEEVNILKALGKNEHIIEYIDSWEEDRKIYIMTEYCEGGSLDRFLDEIGNKGRLDEFRVWKILLELCLGLSHIHNSGFIHLDIKPANVLISSEGALKISDFGMASKWPAPAGIEREGDKIYIAPEILQGGKYDKPADIFSLGLSMIEIAVNETLPPNGPLWQSLRKGDLTVAPVLSTSRSGELIIRDQDGVPVAVEAVGDHDSAYASSSFSASSIDESSPPIDSLLKRTGSGPLLHKPRPGDLIYPPRFMENGGLERIISGMICDEPSRRYTANDILALDEIQWVNNRRTQGATIFEGLWGPDIDDSMDSIDTAPTTDSTSLEYDGDEDWRMEM</sequence>
<feature type="compositionally biased region" description="Polar residues" evidence="6">
    <location>
        <begin position="910"/>
        <end position="919"/>
    </location>
</feature>
<dbReference type="Pfam" id="PF00069">
    <property type="entry name" value="Pkinase"/>
    <property type="match status" value="1"/>
</dbReference>
<protein>
    <submittedName>
        <fullName evidence="8">Kinase-like protein</fullName>
    </submittedName>
</protein>
<keyword evidence="4" id="KW-0067">ATP-binding</keyword>
<keyword evidence="9" id="KW-1185">Reference proteome</keyword>
<organism evidence="8 9">
    <name type="scientific">Ascobolus immersus RN42</name>
    <dbReference type="NCBI Taxonomy" id="1160509"/>
    <lineage>
        <taxon>Eukaryota</taxon>
        <taxon>Fungi</taxon>
        <taxon>Dikarya</taxon>
        <taxon>Ascomycota</taxon>
        <taxon>Pezizomycotina</taxon>
        <taxon>Pezizomycetes</taxon>
        <taxon>Pezizales</taxon>
        <taxon>Ascobolaceae</taxon>
        <taxon>Ascobolus</taxon>
    </lineage>
</organism>
<dbReference type="AlphaFoldDB" id="A0A3N4I0N1"/>